<evidence type="ECO:0000313" key="2">
    <source>
        <dbReference type="EMBL" id="NIA70846.1"/>
    </source>
</evidence>
<evidence type="ECO:0000313" key="3">
    <source>
        <dbReference type="Proteomes" id="UP000761264"/>
    </source>
</evidence>
<evidence type="ECO:0000256" key="1">
    <source>
        <dbReference type="SAM" id="MobiDB-lite"/>
    </source>
</evidence>
<dbReference type="Proteomes" id="UP000761264">
    <property type="component" value="Unassembled WGS sequence"/>
</dbReference>
<organism evidence="2 3">
    <name type="scientific">Pelagibius litoralis</name>
    <dbReference type="NCBI Taxonomy" id="374515"/>
    <lineage>
        <taxon>Bacteria</taxon>
        <taxon>Pseudomonadati</taxon>
        <taxon>Pseudomonadota</taxon>
        <taxon>Alphaproteobacteria</taxon>
        <taxon>Rhodospirillales</taxon>
        <taxon>Rhodovibrionaceae</taxon>
        <taxon>Pelagibius</taxon>
    </lineage>
</organism>
<gene>
    <name evidence="2" type="ORF">HBA54_19795</name>
</gene>
<feature type="region of interest" description="Disordered" evidence="1">
    <location>
        <begin position="333"/>
        <end position="354"/>
    </location>
</feature>
<name>A0A967KH27_9PROT</name>
<comment type="caution">
    <text evidence="2">The sequence shown here is derived from an EMBL/GenBank/DDBJ whole genome shotgun (WGS) entry which is preliminary data.</text>
</comment>
<dbReference type="AlphaFoldDB" id="A0A967KH27"/>
<dbReference type="EMBL" id="JAAQPH010000016">
    <property type="protein sequence ID" value="NIA70846.1"/>
    <property type="molecule type" value="Genomic_DNA"/>
</dbReference>
<sequence>MASTSAQHRSAAEQPRADRPRIVANLTFAEIIIVWALRHSLTDAGAQRTRDARIAPEFSRALGLARLEESLTSLAVLAQGLARAGRLPQSEAAVNDDRVTAREEAVLATLSAHQHGASALATWLSEWLVVQTEQQRFATAARVLAEIMAEAGQFLPHPPAGKRPPTTPSAAPIQNNLIAPADDRRRPVTGRQGLTAAEQHLLTGLRLWVQAFKEDDEPLEAVRRHFGQQADVDPGLSLHAILRNTTLTALRPIDVRCRNCPGLSPDEARLLDCIAWLQRGAAEPATAALAAWLPPSALRLSLGAARSLATGLMLDNRVLPLRDWDYPALEAAAHPPASQSDGTRHALAASPTLH</sequence>
<accession>A0A967KH27</accession>
<reference evidence="2" key="1">
    <citation type="submission" date="2020-03" db="EMBL/GenBank/DDBJ databases">
        <title>Genome of Pelagibius litoralis DSM 21314T.</title>
        <authorList>
            <person name="Wang G."/>
        </authorList>
    </citation>
    <scope>NUCLEOTIDE SEQUENCE</scope>
    <source>
        <strain evidence="2">DSM 21314</strain>
    </source>
</reference>
<proteinExistence type="predicted"/>
<protein>
    <submittedName>
        <fullName evidence="2">Uncharacterized protein</fullName>
    </submittedName>
</protein>
<dbReference type="RefSeq" id="WP_167227868.1">
    <property type="nucleotide sequence ID" value="NZ_JAAQPH010000016.1"/>
</dbReference>
<keyword evidence="3" id="KW-1185">Reference proteome</keyword>